<feature type="transmembrane region" description="Helical" evidence="1">
    <location>
        <begin position="257"/>
        <end position="274"/>
    </location>
</feature>
<organism evidence="3 4">
    <name type="scientific">Methanorbis rubei</name>
    <dbReference type="NCBI Taxonomy" id="3028300"/>
    <lineage>
        <taxon>Archaea</taxon>
        <taxon>Methanobacteriati</taxon>
        <taxon>Methanobacteriota</taxon>
        <taxon>Stenosarchaea group</taxon>
        <taxon>Methanomicrobia</taxon>
        <taxon>Methanomicrobiales</taxon>
        <taxon>Methanocorpusculaceae</taxon>
        <taxon>Methanorbis</taxon>
    </lineage>
</organism>
<feature type="transmembrane region" description="Helical" evidence="1">
    <location>
        <begin position="160"/>
        <end position="183"/>
    </location>
</feature>
<feature type="transmembrane region" description="Helical" evidence="1">
    <location>
        <begin position="280"/>
        <end position="298"/>
    </location>
</feature>
<evidence type="ECO:0000259" key="2">
    <source>
        <dbReference type="Pfam" id="PF00892"/>
    </source>
</evidence>
<dbReference type="AlphaFoldDB" id="A0AAE4SCB6"/>
<gene>
    <name evidence="3" type="ORF">McpCs1_12830</name>
</gene>
<accession>A0AAE4SCB6</accession>
<feature type="transmembrane region" description="Helical" evidence="1">
    <location>
        <begin position="106"/>
        <end position="125"/>
    </location>
</feature>
<dbReference type="PANTHER" id="PTHR22911">
    <property type="entry name" value="ACYL-MALONYL CONDENSING ENZYME-RELATED"/>
    <property type="match status" value="1"/>
</dbReference>
<dbReference type="Proteomes" id="UP001283212">
    <property type="component" value="Unassembled WGS sequence"/>
</dbReference>
<protein>
    <recommendedName>
        <fullName evidence="2">EamA domain-containing protein</fullName>
    </recommendedName>
</protein>
<feature type="transmembrane region" description="Helical" evidence="1">
    <location>
        <begin position="7"/>
        <end position="32"/>
    </location>
</feature>
<feature type="domain" description="EamA" evidence="2">
    <location>
        <begin position="12"/>
        <end position="151"/>
    </location>
</feature>
<feature type="transmembrane region" description="Helical" evidence="1">
    <location>
        <begin position="44"/>
        <end position="62"/>
    </location>
</feature>
<dbReference type="SUPFAM" id="SSF103481">
    <property type="entry name" value="Multidrug resistance efflux transporter EmrE"/>
    <property type="match status" value="2"/>
</dbReference>
<dbReference type="InterPro" id="IPR000620">
    <property type="entry name" value="EamA_dom"/>
</dbReference>
<proteinExistence type="predicted"/>
<name>A0AAE4SCB6_9EURY</name>
<evidence type="ECO:0000313" key="3">
    <source>
        <dbReference type="EMBL" id="MDV0443899.1"/>
    </source>
</evidence>
<feature type="transmembrane region" description="Helical" evidence="1">
    <location>
        <begin position="195"/>
        <end position="212"/>
    </location>
</feature>
<feature type="transmembrane region" description="Helical" evidence="1">
    <location>
        <begin position="137"/>
        <end position="154"/>
    </location>
</feature>
<dbReference type="PROSITE" id="PS51257">
    <property type="entry name" value="PROKAR_LIPOPROTEIN"/>
    <property type="match status" value="1"/>
</dbReference>
<reference evidence="3 4" key="1">
    <citation type="submission" date="2023-06" db="EMBL/GenBank/DDBJ databases">
        <title>Genome sequence of Methancorpusculaceae sp. Cs1.</title>
        <authorList>
            <person name="Protasov E."/>
            <person name="Platt K."/>
            <person name="Poehlein A."/>
            <person name="Daniel R."/>
            <person name="Brune A."/>
        </authorList>
    </citation>
    <scope>NUCLEOTIDE SEQUENCE [LARGE SCALE GENOMIC DNA]</scope>
    <source>
        <strain evidence="3 4">Cs1</strain>
    </source>
</reference>
<dbReference type="PANTHER" id="PTHR22911:SF137">
    <property type="entry name" value="SOLUTE CARRIER FAMILY 35 MEMBER G2-RELATED"/>
    <property type="match status" value="1"/>
</dbReference>
<keyword evidence="4" id="KW-1185">Reference proteome</keyword>
<dbReference type="GO" id="GO:0016020">
    <property type="term" value="C:membrane"/>
    <property type="evidence" value="ECO:0007669"/>
    <property type="project" value="InterPro"/>
</dbReference>
<dbReference type="InterPro" id="IPR037185">
    <property type="entry name" value="EmrE-like"/>
</dbReference>
<feature type="domain" description="EamA" evidence="2">
    <location>
        <begin position="164"/>
        <end position="294"/>
    </location>
</feature>
<feature type="transmembrane region" description="Helical" evidence="1">
    <location>
        <begin position="224"/>
        <end position="245"/>
    </location>
</feature>
<keyword evidence="1" id="KW-0472">Membrane</keyword>
<sequence length="303" mass="32548">MLVNLKLLLYPLLVLLGGCCYGILATIVKLAYGNGYTFSEVVMSQYFSGWIFLGILCAVIAIVGRRRDAPRSSVKLSRRMPILLITGAVTCSVCLFYYLSLESMPASVAIVLLFQFTWIGVLLDCLVERKLPSKSSVVAVLILLAGTVLASGIIGNAISFTVVGVCAGLLSALCYAIFIFLSGRVEPQMHPVNRSFWIVTCALFVLLCVFSPEYFTSGVVVSDIWVYGATLGLFGACLPVLFYAIGAPKISTGTATILGSAELPVAIITAVVVLHEAVSWVQWVGVLCIFAGIAYPHLRSAKR</sequence>
<dbReference type="EMBL" id="JAWDKB010000005">
    <property type="protein sequence ID" value="MDV0443899.1"/>
    <property type="molecule type" value="Genomic_DNA"/>
</dbReference>
<keyword evidence="1" id="KW-1133">Transmembrane helix</keyword>
<dbReference type="Pfam" id="PF00892">
    <property type="entry name" value="EamA"/>
    <property type="match status" value="2"/>
</dbReference>
<feature type="transmembrane region" description="Helical" evidence="1">
    <location>
        <begin position="82"/>
        <end position="100"/>
    </location>
</feature>
<evidence type="ECO:0000256" key="1">
    <source>
        <dbReference type="SAM" id="Phobius"/>
    </source>
</evidence>
<keyword evidence="1" id="KW-0812">Transmembrane</keyword>
<comment type="caution">
    <text evidence="3">The sequence shown here is derived from an EMBL/GenBank/DDBJ whole genome shotgun (WGS) entry which is preliminary data.</text>
</comment>
<evidence type="ECO:0000313" key="4">
    <source>
        <dbReference type="Proteomes" id="UP001283212"/>
    </source>
</evidence>